<sequence>MRNLVLAVGAAGLLAGCTAVEPTANGQALQASADSSAKVYRDLSGVWQVLNTANDNVEAHDAQHAYQLRDGPFGPVPAKNVLALGAVGAVPPGPSVIKGRQTLPYLPGGAEKAAENVADWANRDPEALCYMPGVPRATYLPYPFEIIQNDEQMLIVYEYANTVRNVFLTDPGEAPVDSWMGQSYGYWDGDTFVIEVTAQNGSSWLDRAGNHYSAMAKVTERYTRVGEHHIEYSATIEDPDTFSEPVTLEMTLYRLIGDDARIEDFNCVPFVEEKLHGHLRKEPLQ</sequence>
<reference evidence="2" key="1">
    <citation type="journal article" date="2019" name="Int. J. Syst. Evol. Microbiol.">
        <title>The Global Catalogue of Microorganisms (GCM) 10K type strain sequencing project: providing services to taxonomists for standard genome sequencing and annotation.</title>
        <authorList>
            <consortium name="The Broad Institute Genomics Platform"/>
            <consortium name="The Broad Institute Genome Sequencing Center for Infectious Disease"/>
            <person name="Wu L."/>
            <person name="Ma J."/>
        </authorList>
    </citation>
    <scope>NUCLEOTIDE SEQUENCE [LARGE SCALE GENOMIC DNA]</scope>
    <source>
        <strain evidence="2">CGMCC 1.15928</strain>
    </source>
</reference>
<organism evidence="1 2">
    <name type="scientific">Henriciella pelagia</name>
    <dbReference type="NCBI Taxonomy" id="1977912"/>
    <lineage>
        <taxon>Bacteria</taxon>
        <taxon>Pseudomonadati</taxon>
        <taxon>Pseudomonadota</taxon>
        <taxon>Alphaproteobacteria</taxon>
        <taxon>Hyphomonadales</taxon>
        <taxon>Hyphomonadaceae</taxon>
        <taxon>Henriciella</taxon>
    </lineage>
</organism>
<protein>
    <recommendedName>
        <fullName evidence="3">Lipoprotein</fullName>
    </recommendedName>
</protein>
<gene>
    <name evidence="1" type="ORF">GCM10011503_00190</name>
</gene>
<name>A0ABQ1IYM1_9PROT</name>
<accession>A0ABQ1IYM1</accession>
<dbReference type="PROSITE" id="PS51257">
    <property type="entry name" value="PROKAR_LIPOPROTEIN"/>
    <property type="match status" value="1"/>
</dbReference>
<proteinExistence type="predicted"/>
<dbReference type="EMBL" id="BMKF01000001">
    <property type="protein sequence ID" value="GGB55844.1"/>
    <property type="molecule type" value="Genomic_DNA"/>
</dbReference>
<comment type="caution">
    <text evidence="1">The sequence shown here is derived from an EMBL/GenBank/DDBJ whole genome shotgun (WGS) entry which is preliminary data.</text>
</comment>
<dbReference type="Proteomes" id="UP000628854">
    <property type="component" value="Unassembled WGS sequence"/>
</dbReference>
<evidence type="ECO:0008006" key="3">
    <source>
        <dbReference type="Google" id="ProtNLM"/>
    </source>
</evidence>
<evidence type="ECO:0000313" key="1">
    <source>
        <dbReference type="EMBL" id="GGB55844.1"/>
    </source>
</evidence>
<keyword evidence="2" id="KW-1185">Reference proteome</keyword>
<evidence type="ECO:0000313" key="2">
    <source>
        <dbReference type="Proteomes" id="UP000628854"/>
    </source>
</evidence>
<dbReference type="RefSeq" id="WP_084394170.1">
    <property type="nucleotide sequence ID" value="NZ_BMKF01000001.1"/>
</dbReference>